<protein>
    <recommendedName>
        <fullName evidence="3">DUF4219 domain-containing protein</fullName>
    </recommendedName>
</protein>
<proteinExistence type="predicted"/>
<keyword evidence="2" id="KW-1185">Reference proteome</keyword>
<gene>
    <name evidence="1" type="ORF">O181_015031</name>
</gene>
<dbReference type="EMBL" id="AVOT02004057">
    <property type="protein sequence ID" value="MBW0475316.1"/>
    <property type="molecule type" value="Genomic_DNA"/>
</dbReference>
<comment type="caution">
    <text evidence="1">The sequence shown here is derived from an EMBL/GenBank/DDBJ whole genome shotgun (WGS) entry which is preliminary data.</text>
</comment>
<evidence type="ECO:0000313" key="2">
    <source>
        <dbReference type="Proteomes" id="UP000765509"/>
    </source>
</evidence>
<reference evidence="1" key="1">
    <citation type="submission" date="2021-03" db="EMBL/GenBank/DDBJ databases">
        <title>Draft genome sequence of rust myrtle Austropuccinia psidii MF-1, a brazilian biotype.</title>
        <authorList>
            <person name="Quecine M.C."/>
            <person name="Pachon D.M.R."/>
            <person name="Bonatelli M.L."/>
            <person name="Correr F.H."/>
            <person name="Franceschini L.M."/>
            <person name="Leite T.F."/>
            <person name="Margarido G.R.A."/>
            <person name="Almeida C.A."/>
            <person name="Ferrarezi J.A."/>
            <person name="Labate C.A."/>
        </authorList>
    </citation>
    <scope>NUCLEOTIDE SEQUENCE</scope>
    <source>
        <strain evidence="1">MF-1</strain>
    </source>
</reference>
<evidence type="ECO:0008006" key="3">
    <source>
        <dbReference type="Google" id="ProtNLM"/>
    </source>
</evidence>
<name>A0A9Q3GPQ1_9BASI</name>
<dbReference type="Proteomes" id="UP000765509">
    <property type="component" value="Unassembled WGS sequence"/>
</dbReference>
<evidence type="ECO:0000313" key="1">
    <source>
        <dbReference type="EMBL" id="MBW0475316.1"/>
    </source>
</evidence>
<accession>A0A9Q3GPQ1</accession>
<sequence>MTSIPILDGSNHGQWSLRMEIRLRSRDLLEVCEKGISEDATPSAINKWKKAYYNSIDIIPARINEKVSTEVLNEETGGNAYLLWLNITNNYASNHSVSRGRIWMELKQFFFYDNLQNSIGYCEK</sequence>
<organism evidence="1 2">
    <name type="scientific">Austropuccinia psidii MF-1</name>
    <dbReference type="NCBI Taxonomy" id="1389203"/>
    <lineage>
        <taxon>Eukaryota</taxon>
        <taxon>Fungi</taxon>
        <taxon>Dikarya</taxon>
        <taxon>Basidiomycota</taxon>
        <taxon>Pucciniomycotina</taxon>
        <taxon>Pucciniomycetes</taxon>
        <taxon>Pucciniales</taxon>
        <taxon>Sphaerophragmiaceae</taxon>
        <taxon>Austropuccinia</taxon>
    </lineage>
</organism>
<dbReference type="AlphaFoldDB" id="A0A9Q3GPQ1"/>